<gene>
    <name evidence="2" type="ORF">Tco_0680791</name>
</gene>
<protein>
    <submittedName>
        <fullName evidence="2">Ribonuclease H-like domain-containing protein</fullName>
    </submittedName>
</protein>
<evidence type="ECO:0000313" key="2">
    <source>
        <dbReference type="EMBL" id="GJS66227.1"/>
    </source>
</evidence>
<dbReference type="PANTHER" id="PTHR11439:SF524">
    <property type="entry name" value="RNA-DIRECTED DNA POLYMERASE, PROTEIN KINASE RLK-PELLE-DLSV FAMILY"/>
    <property type="match status" value="1"/>
</dbReference>
<dbReference type="EMBL" id="BQNB010009633">
    <property type="protein sequence ID" value="GJS66227.1"/>
    <property type="molecule type" value="Genomic_DNA"/>
</dbReference>
<proteinExistence type="predicted"/>
<feature type="domain" description="Reverse transcriptase Ty1/copia-type" evidence="1">
    <location>
        <begin position="45"/>
        <end position="122"/>
    </location>
</feature>
<dbReference type="SUPFAM" id="SSF56672">
    <property type="entry name" value="DNA/RNA polymerases"/>
    <property type="match status" value="1"/>
</dbReference>
<evidence type="ECO:0000313" key="3">
    <source>
        <dbReference type="Proteomes" id="UP001151760"/>
    </source>
</evidence>
<reference evidence="2" key="1">
    <citation type="journal article" date="2022" name="Int. J. Mol. Sci.">
        <title>Draft Genome of Tanacetum Coccineum: Genomic Comparison of Closely Related Tanacetum-Family Plants.</title>
        <authorList>
            <person name="Yamashiro T."/>
            <person name="Shiraishi A."/>
            <person name="Nakayama K."/>
            <person name="Satake H."/>
        </authorList>
    </citation>
    <scope>NUCLEOTIDE SEQUENCE</scope>
</reference>
<dbReference type="Proteomes" id="UP001151760">
    <property type="component" value="Unassembled WGS sequence"/>
</dbReference>
<dbReference type="InterPro" id="IPR013103">
    <property type="entry name" value="RVT_2"/>
</dbReference>
<dbReference type="CDD" id="cd09272">
    <property type="entry name" value="RNase_HI_RT_Ty1"/>
    <property type="match status" value="1"/>
</dbReference>
<reference evidence="2" key="2">
    <citation type="submission" date="2022-01" db="EMBL/GenBank/DDBJ databases">
        <authorList>
            <person name="Yamashiro T."/>
            <person name="Shiraishi A."/>
            <person name="Satake H."/>
            <person name="Nakayama K."/>
        </authorList>
    </citation>
    <scope>NUCLEOTIDE SEQUENCE</scope>
</reference>
<name>A0ABQ4XLK4_9ASTR</name>
<comment type="caution">
    <text evidence="2">The sequence shown here is derived from an EMBL/GenBank/DDBJ whole genome shotgun (WGS) entry which is preliminary data.</text>
</comment>
<accession>A0ABQ4XLK4</accession>
<dbReference type="PANTHER" id="PTHR11439">
    <property type="entry name" value="GAG-POL-RELATED RETROTRANSPOSON"/>
    <property type="match status" value="1"/>
</dbReference>
<dbReference type="Pfam" id="PF07727">
    <property type="entry name" value="RVT_2"/>
    <property type="match status" value="1"/>
</dbReference>
<sequence length="367" mass="41299">MFVTFSITVSVLPIVSRWFPVSRLSLVDVSWLSLATVLPIATFLLLYVDDIVLTASSDRLLQQIIASLHHEFSMTDLGALNYFLGISVTHDSSGMFLSQRKYAMEILEHAHMVVCNSSRTPVDTESKLGDGGTPVVDPTLYWSLASSLQYLTFTRPDITYDVQQVCLYMHDLREPHFSALKQILWYVQGTLDYGLQLFSSNTDSLIAYSDADWAGWPTTRRSTSGYCVFLGNNLLSWPSKRRPTLSRSSAEAEYRGVANAVAETCWIRNLLRELHTPLSSATIVYCDNVSVVYLSSNPVQHQRTKHIEIDIHFVRDLVVTGQVRVLHIPSRFQYADIFTKGLPSALFDKFRGSLSVRCIPAPTAREC</sequence>
<dbReference type="InterPro" id="IPR043502">
    <property type="entry name" value="DNA/RNA_pol_sf"/>
</dbReference>
<organism evidence="2 3">
    <name type="scientific">Tanacetum coccineum</name>
    <dbReference type="NCBI Taxonomy" id="301880"/>
    <lineage>
        <taxon>Eukaryota</taxon>
        <taxon>Viridiplantae</taxon>
        <taxon>Streptophyta</taxon>
        <taxon>Embryophyta</taxon>
        <taxon>Tracheophyta</taxon>
        <taxon>Spermatophyta</taxon>
        <taxon>Magnoliopsida</taxon>
        <taxon>eudicotyledons</taxon>
        <taxon>Gunneridae</taxon>
        <taxon>Pentapetalae</taxon>
        <taxon>asterids</taxon>
        <taxon>campanulids</taxon>
        <taxon>Asterales</taxon>
        <taxon>Asteraceae</taxon>
        <taxon>Asteroideae</taxon>
        <taxon>Anthemideae</taxon>
        <taxon>Anthemidinae</taxon>
        <taxon>Tanacetum</taxon>
    </lineage>
</organism>
<evidence type="ECO:0000259" key="1">
    <source>
        <dbReference type="Pfam" id="PF07727"/>
    </source>
</evidence>
<keyword evidence="3" id="KW-1185">Reference proteome</keyword>